<evidence type="ECO:0000313" key="5">
    <source>
        <dbReference type="Proteomes" id="UP000199308"/>
    </source>
</evidence>
<feature type="region of interest" description="Disordered" evidence="2">
    <location>
        <begin position="117"/>
        <end position="137"/>
    </location>
</feature>
<evidence type="ECO:0000256" key="1">
    <source>
        <dbReference type="HAMAP-Rule" id="MF_02066"/>
    </source>
</evidence>
<dbReference type="GO" id="GO:0070206">
    <property type="term" value="P:protein trimerization"/>
    <property type="evidence" value="ECO:0007669"/>
    <property type="project" value="InterPro"/>
</dbReference>
<dbReference type="HAMAP" id="MF_02066">
    <property type="entry name" value="CpoB"/>
    <property type="match status" value="1"/>
</dbReference>
<keyword evidence="5" id="KW-1185">Reference proteome</keyword>
<proteinExistence type="inferred from homology"/>
<comment type="function">
    <text evidence="1">Mediates coordination of peptidoglycan synthesis and outer membrane constriction during cell division.</text>
</comment>
<name>A0A1I0GTW6_THASX</name>
<evidence type="ECO:0000256" key="2">
    <source>
        <dbReference type="SAM" id="MobiDB-lite"/>
    </source>
</evidence>
<dbReference type="Pfam" id="PF13432">
    <property type="entry name" value="TPR_16"/>
    <property type="match status" value="1"/>
</dbReference>
<feature type="domain" description="YbgF trimerisation" evidence="3">
    <location>
        <begin position="45"/>
        <end position="119"/>
    </location>
</feature>
<evidence type="ECO:0000313" key="4">
    <source>
        <dbReference type="EMBL" id="SET74592.1"/>
    </source>
</evidence>
<dbReference type="InterPro" id="IPR019734">
    <property type="entry name" value="TPR_rpt"/>
</dbReference>
<keyword evidence="1" id="KW-0131">Cell cycle</keyword>
<feature type="compositionally biased region" description="Polar residues" evidence="2">
    <location>
        <begin position="117"/>
        <end position="127"/>
    </location>
</feature>
<protein>
    <recommendedName>
        <fullName evidence="1">Cell division coordinator CpoB</fullName>
    </recommendedName>
</protein>
<organism evidence="4 5">
    <name type="scientific">Thalassotalea agarivorans</name>
    <name type="common">Thalassomonas agarivorans</name>
    <dbReference type="NCBI Taxonomy" id="349064"/>
    <lineage>
        <taxon>Bacteria</taxon>
        <taxon>Pseudomonadati</taxon>
        <taxon>Pseudomonadota</taxon>
        <taxon>Gammaproteobacteria</taxon>
        <taxon>Alteromonadales</taxon>
        <taxon>Colwelliaceae</taxon>
        <taxon>Thalassotalea</taxon>
    </lineage>
</organism>
<evidence type="ECO:0000259" key="3">
    <source>
        <dbReference type="Pfam" id="PF16331"/>
    </source>
</evidence>
<dbReference type="InterPro" id="IPR034706">
    <property type="entry name" value="CpoB"/>
</dbReference>
<dbReference type="Pfam" id="PF13174">
    <property type="entry name" value="TPR_6"/>
    <property type="match status" value="1"/>
</dbReference>
<feature type="signal peptide" evidence="1">
    <location>
        <begin position="1"/>
        <end position="21"/>
    </location>
</feature>
<keyword evidence="1" id="KW-0132">Cell division</keyword>
<dbReference type="SUPFAM" id="SSF48452">
    <property type="entry name" value="TPR-like"/>
    <property type="match status" value="1"/>
</dbReference>
<keyword evidence="1" id="KW-0732">Signal</keyword>
<dbReference type="Pfam" id="PF16331">
    <property type="entry name" value="TolA_bind_tri"/>
    <property type="match status" value="1"/>
</dbReference>
<dbReference type="GO" id="GO:0030288">
    <property type="term" value="C:outer membrane-bounded periplasmic space"/>
    <property type="evidence" value="ECO:0007669"/>
    <property type="project" value="UniProtKB-UniRule"/>
</dbReference>
<keyword evidence="1" id="KW-0574">Periplasm</keyword>
<dbReference type="InterPro" id="IPR011990">
    <property type="entry name" value="TPR-like_helical_dom_sf"/>
</dbReference>
<dbReference type="InterPro" id="IPR014162">
    <property type="entry name" value="CpoB_C"/>
</dbReference>
<dbReference type="Proteomes" id="UP000199308">
    <property type="component" value="Unassembled WGS sequence"/>
</dbReference>
<dbReference type="NCBIfam" id="TIGR02795">
    <property type="entry name" value="tol_pal_ybgF"/>
    <property type="match status" value="1"/>
</dbReference>
<dbReference type="Gene3D" id="1.20.5.110">
    <property type="match status" value="1"/>
</dbReference>
<dbReference type="EMBL" id="FOHK01000013">
    <property type="protein sequence ID" value="SET74592.1"/>
    <property type="molecule type" value="Genomic_DNA"/>
</dbReference>
<dbReference type="InterPro" id="IPR032519">
    <property type="entry name" value="YbgF_tri"/>
</dbReference>
<dbReference type="Gene3D" id="1.25.40.10">
    <property type="entry name" value="Tetratricopeptide repeat domain"/>
    <property type="match status" value="1"/>
</dbReference>
<dbReference type="RefSeq" id="WP_093331203.1">
    <property type="nucleotide sequence ID" value="NZ_AP027363.1"/>
</dbReference>
<sequence precursor="true">MKLKKVLLSFGFAATATYVVAAEPAPVIDISQTSSPYASGIGAGSIETRLANLEKQMQTRSRLQARAALILQELQTEVSELRGITETHEYKLNQVLQGQRDLYQEIERRIAELSQVAPASNTEQSAEQPDIAYSDNLSENESYDRAVKLVLNDKNYDAAIPEFKAFIKKYPKSTYSANANYWLGQLLYNKGQLKEAKQAFNVVVDNYKTSTKRSDAMLKSGMVDQKLNDLDAAKATYSKLIKEYPDSNAAKLAKARLDAIGK</sequence>
<accession>A0A1I0GTW6</accession>
<dbReference type="GO" id="GO:0043093">
    <property type="term" value="P:FtsZ-dependent cytokinesis"/>
    <property type="evidence" value="ECO:0007669"/>
    <property type="project" value="UniProtKB-UniRule"/>
</dbReference>
<gene>
    <name evidence="1" type="primary">cpoB</name>
    <name evidence="4" type="ORF">SAMN05660429_02563</name>
</gene>
<reference evidence="4 5" key="1">
    <citation type="submission" date="2016-10" db="EMBL/GenBank/DDBJ databases">
        <authorList>
            <person name="de Groot N.N."/>
        </authorList>
    </citation>
    <scope>NUCLEOTIDE SEQUENCE [LARGE SCALE GENOMIC DNA]</scope>
    <source>
        <strain evidence="4 5">DSM 19706</strain>
    </source>
</reference>
<feature type="chain" id="PRO_5011802610" description="Cell division coordinator CpoB" evidence="1">
    <location>
        <begin position="22"/>
        <end position="262"/>
    </location>
</feature>
<dbReference type="STRING" id="349064.SAMN05660429_02563"/>
<dbReference type="AlphaFoldDB" id="A0A1I0GTW6"/>
<comment type="similarity">
    <text evidence="1">Belongs to the CpoB family.</text>
</comment>
<comment type="subcellular location">
    <subcellularLocation>
        <location evidence="1">Periplasm</location>
    </subcellularLocation>
</comment>
<dbReference type="OrthoDB" id="9768142at2"/>